<evidence type="ECO:0000256" key="1">
    <source>
        <dbReference type="SAM" id="Coils"/>
    </source>
</evidence>
<name>A0A151K358_9HYME</name>
<keyword evidence="1" id="KW-0175">Coiled coil</keyword>
<protein>
    <submittedName>
        <fullName evidence="3">Uncharacterized protein</fullName>
    </submittedName>
</protein>
<dbReference type="AlphaFoldDB" id="A0A151K358"/>
<organism evidence="3 4">
    <name type="scientific">Trachymyrmex cornetzi</name>
    <dbReference type="NCBI Taxonomy" id="471704"/>
    <lineage>
        <taxon>Eukaryota</taxon>
        <taxon>Metazoa</taxon>
        <taxon>Ecdysozoa</taxon>
        <taxon>Arthropoda</taxon>
        <taxon>Hexapoda</taxon>
        <taxon>Insecta</taxon>
        <taxon>Pterygota</taxon>
        <taxon>Neoptera</taxon>
        <taxon>Endopterygota</taxon>
        <taxon>Hymenoptera</taxon>
        <taxon>Apocrita</taxon>
        <taxon>Aculeata</taxon>
        <taxon>Formicoidea</taxon>
        <taxon>Formicidae</taxon>
        <taxon>Myrmicinae</taxon>
        <taxon>Trachymyrmex</taxon>
    </lineage>
</organism>
<comment type="caution">
    <text evidence="3">The sequence shown here is derived from an EMBL/GenBank/DDBJ whole genome shotgun (WGS) entry which is preliminary data.</text>
</comment>
<gene>
    <name evidence="2" type="ORF">ALC57_05599</name>
    <name evidence="3" type="ORF">ALC57_05600</name>
</gene>
<dbReference type="Proteomes" id="UP000078492">
    <property type="component" value="Unassembled WGS sequence"/>
</dbReference>
<dbReference type="EMBL" id="LKEY01028461">
    <property type="protein sequence ID" value="KYN50558.1"/>
    <property type="molecule type" value="Genomic_DNA"/>
</dbReference>
<evidence type="ECO:0000313" key="4">
    <source>
        <dbReference type="Proteomes" id="UP000078492"/>
    </source>
</evidence>
<sequence>MQKKYEKEFMIVEFANCLNDNGIADIDVVPSKWIYYNDEEETCKTPYPNPPYDECTCKFLHSRVKNLLPPLSSWPSWPIIIKGSASNYKSAENRLQKLKEEAFAFSTDVDGLSPANKAEKYTKKYRKTALRKLFQVPVIGENSQQNPKRNGEN</sequence>
<dbReference type="EMBL" id="LKEY01028461">
    <property type="protein sequence ID" value="KYN50559.1"/>
    <property type="molecule type" value="Genomic_DNA"/>
</dbReference>
<reference evidence="3 4" key="1">
    <citation type="submission" date="2015-09" db="EMBL/GenBank/DDBJ databases">
        <title>Trachymyrmex cornetzi WGS genome.</title>
        <authorList>
            <person name="Nygaard S."/>
            <person name="Hu H."/>
            <person name="Boomsma J."/>
            <person name="Zhang G."/>
        </authorList>
    </citation>
    <scope>NUCLEOTIDE SEQUENCE [LARGE SCALE GENOMIC DNA]</scope>
    <source>
        <strain evidence="3">Tcor2-1</strain>
        <tissue evidence="3">Whole body</tissue>
    </source>
</reference>
<evidence type="ECO:0000313" key="3">
    <source>
        <dbReference type="EMBL" id="KYN50559.1"/>
    </source>
</evidence>
<accession>A0A151K358</accession>
<feature type="coiled-coil region" evidence="1">
    <location>
        <begin position="81"/>
        <end position="108"/>
    </location>
</feature>
<keyword evidence="4" id="KW-1185">Reference proteome</keyword>
<proteinExistence type="predicted"/>
<evidence type="ECO:0000313" key="2">
    <source>
        <dbReference type="EMBL" id="KYN50558.1"/>
    </source>
</evidence>